<organism evidence="1 2">
    <name type="scientific">Streptomyces badius</name>
    <dbReference type="NCBI Taxonomy" id="1941"/>
    <lineage>
        <taxon>Bacteria</taxon>
        <taxon>Bacillati</taxon>
        <taxon>Actinomycetota</taxon>
        <taxon>Actinomycetes</taxon>
        <taxon>Kitasatosporales</taxon>
        <taxon>Streptomycetaceae</taxon>
        <taxon>Streptomyces</taxon>
    </lineage>
</organism>
<protein>
    <recommendedName>
        <fullName evidence="3">Beta-ketoacyl synthase N-terminal domain-containing protein</fullName>
    </recommendedName>
</protein>
<reference evidence="2" key="1">
    <citation type="journal article" date="2019" name="Int. J. Syst. Evol. Microbiol.">
        <title>The Global Catalogue of Microorganisms (GCM) 10K type strain sequencing project: providing services to taxonomists for standard genome sequencing and annotation.</title>
        <authorList>
            <consortium name="The Broad Institute Genomics Platform"/>
            <consortium name="The Broad Institute Genome Sequencing Center for Infectious Disease"/>
            <person name="Wu L."/>
            <person name="Ma J."/>
        </authorList>
    </citation>
    <scope>NUCLEOTIDE SEQUENCE [LARGE SCALE GENOMIC DNA]</scope>
    <source>
        <strain evidence="2">JCM 4350</strain>
    </source>
</reference>
<dbReference type="Gene3D" id="3.40.47.10">
    <property type="match status" value="1"/>
</dbReference>
<name>A0ABQ2TM80_STRBA</name>
<dbReference type="SUPFAM" id="SSF53901">
    <property type="entry name" value="Thiolase-like"/>
    <property type="match status" value="1"/>
</dbReference>
<dbReference type="Proteomes" id="UP000659767">
    <property type="component" value="Unassembled WGS sequence"/>
</dbReference>
<gene>
    <name evidence="1" type="ORF">GCM10010253_55090</name>
</gene>
<sequence>MEEAALSKRGTVWSCTDGRYGPPPPYVSDPDVPWTPYTLVAVELAAERMVVLGQAAPGVGVADLDVAVLGAGMHPWGRRFLGFVAYGRIAARAALADAGIGWPEIRPVVGAQTVRGGYPGYVAGATFAGALGWQGARVASVYAACASGARSTTSPPRWSWSGTRTSGCAVRARGRSSCAPGRPRRAAGFR</sequence>
<keyword evidence="2" id="KW-1185">Reference proteome</keyword>
<accession>A0ABQ2TM80</accession>
<evidence type="ECO:0008006" key="3">
    <source>
        <dbReference type="Google" id="ProtNLM"/>
    </source>
</evidence>
<comment type="caution">
    <text evidence="1">The sequence shown here is derived from an EMBL/GenBank/DDBJ whole genome shotgun (WGS) entry which is preliminary data.</text>
</comment>
<evidence type="ECO:0000313" key="1">
    <source>
        <dbReference type="EMBL" id="GGS73014.1"/>
    </source>
</evidence>
<dbReference type="EMBL" id="BMSZ01000017">
    <property type="protein sequence ID" value="GGS73014.1"/>
    <property type="molecule type" value="Genomic_DNA"/>
</dbReference>
<evidence type="ECO:0000313" key="2">
    <source>
        <dbReference type="Proteomes" id="UP000659767"/>
    </source>
</evidence>
<dbReference type="InterPro" id="IPR016039">
    <property type="entry name" value="Thiolase-like"/>
</dbReference>
<proteinExistence type="predicted"/>